<proteinExistence type="predicted"/>
<name>U6LQZ6_9EIME</name>
<dbReference type="InterPro" id="IPR003609">
    <property type="entry name" value="Pan_app"/>
</dbReference>
<feature type="domain" description="Apple" evidence="3">
    <location>
        <begin position="17"/>
        <end position="93"/>
    </location>
</feature>
<keyword evidence="2" id="KW-1015">Disulfide bond</keyword>
<dbReference type="AlphaFoldDB" id="U6LQZ6"/>
<dbReference type="GO" id="GO:0006508">
    <property type="term" value="P:proteolysis"/>
    <property type="evidence" value="ECO:0007669"/>
    <property type="project" value="InterPro"/>
</dbReference>
<protein>
    <recommendedName>
        <fullName evidence="3">Apple domain-containing protein</fullName>
    </recommendedName>
</protein>
<reference evidence="4" key="2">
    <citation type="submission" date="2013-10" db="EMBL/GenBank/DDBJ databases">
        <authorList>
            <person name="Aslett M."/>
        </authorList>
    </citation>
    <scope>NUCLEOTIDE SEQUENCE [LARGE SCALE GENOMIC DNA]</scope>
    <source>
        <strain evidence="4">Houghton</strain>
    </source>
</reference>
<dbReference type="GO" id="GO:0005576">
    <property type="term" value="C:extracellular region"/>
    <property type="evidence" value="ECO:0007669"/>
    <property type="project" value="InterPro"/>
</dbReference>
<sequence length="187" mass="20499">MDGRNRYDSWQLGAKKLTGFFVGIDTKTATVKSVTDSVASPQACQTLCKSTKSCQTFTFYIDGRSGANCALKTTFYLNDAFIHPVAVTGTSTATNALGLMGMKFGYEMRNTRMVTPTLKDIKVDFVFEDLFQMTPKVDAMAREACSLLGVKGYAVIDYLNNSAHAVPASGAREVFRPNFNYIDCSKV</sequence>
<evidence type="ECO:0000259" key="3">
    <source>
        <dbReference type="SMART" id="SM00223"/>
    </source>
</evidence>
<dbReference type="InterPro" id="IPR000177">
    <property type="entry name" value="Apple"/>
</dbReference>
<dbReference type="EMBL" id="HG712123">
    <property type="protein sequence ID" value="CDJ50230.1"/>
    <property type="molecule type" value="Genomic_DNA"/>
</dbReference>
<accession>U6LQZ6</accession>
<dbReference type="SUPFAM" id="SSF57414">
    <property type="entry name" value="Hairpin loop containing domain-like"/>
    <property type="match status" value="1"/>
</dbReference>
<organism evidence="4 5">
    <name type="scientific">Eimeria brunetti</name>
    <dbReference type="NCBI Taxonomy" id="51314"/>
    <lineage>
        <taxon>Eukaryota</taxon>
        <taxon>Sar</taxon>
        <taxon>Alveolata</taxon>
        <taxon>Apicomplexa</taxon>
        <taxon>Conoidasida</taxon>
        <taxon>Coccidia</taxon>
        <taxon>Eucoccidiorida</taxon>
        <taxon>Eimeriorina</taxon>
        <taxon>Eimeriidae</taxon>
        <taxon>Eimeria</taxon>
    </lineage>
</organism>
<gene>
    <name evidence="4" type="ORF">EBH_0031910</name>
</gene>
<dbReference type="Pfam" id="PF14295">
    <property type="entry name" value="PAN_4"/>
    <property type="match status" value="1"/>
</dbReference>
<dbReference type="Proteomes" id="UP000030750">
    <property type="component" value="Unassembled WGS sequence"/>
</dbReference>
<evidence type="ECO:0000313" key="5">
    <source>
        <dbReference type="Proteomes" id="UP000030750"/>
    </source>
</evidence>
<evidence type="ECO:0000256" key="1">
    <source>
        <dbReference type="ARBA" id="ARBA00022737"/>
    </source>
</evidence>
<keyword evidence="1" id="KW-0677">Repeat</keyword>
<dbReference type="SMART" id="SM00223">
    <property type="entry name" value="APPLE"/>
    <property type="match status" value="1"/>
</dbReference>
<evidence type="ECO:0000256" key="2">
    <source>
        <dbReference type="ARBA" id="ARBA00023157"/>
    </source>
</evidence>
<reference evidence="4" key="1">
    <citation type="submission" date="2013-10" db="EMBL/GenBank/DDBJ databases">
        <title>Genomic analysis of the causative agents of coccidiosis in chickens.</title>
        <authorList>
            <person name="Reid A.J."/>
            <person name="Blake D."/>
            <person name="Billington K."/>
            <person name="Browne H."/>
            <person name="Dunn M."/>
            <person name="Hung S."/>
            <person name="Kawahara F."/>
            <person name="Miranda-Saavedra D."/>
            <person name="Mourier T."/>
            <person name="Nagra H."/>
            <person name="Otto T.D."/>
            <person name="Rawlings N."/>
            <person name="Sanchez A."/>
            <person name="Sanders M."/>
            <person name="Subramaniam C."/>
            <person name="Tay Y."/>
            <person name="Dear P."/>
            <person name="Doerig C."/>
            <person name="Gruber A."/>
            <person name="Parkinson J."/>
            <person name="Shirley M."/>
            <person name="Wan K.L."/>
            <person name="Berriman M."/>
            <person name="Tomley F."/>
            <person name="Pain A."/>
        </authorList>
    </citation>
    <scope>NUCLEOTIDE SEQUENCE [LARGE SCALE GENOMIC DNA]</scope>
    <source>
        <strain evidence="4">Houghton</strain>
    </source>
</reference>
<dbReference type="Gene3D" id="3.50.4.10">
    <property type="entry name" value="Hepatocyte Growth Factor"/>
    <property type="match status" value="1"/>
</dbReference>
<evidence type="ECO:0000313" key="4">
    <source>
        <dbReference type="EMBL" id="CDJ50230.1"/>
    </source>
</evidence>
<dbReference type="OrthoDB" id="10266540at2759"/>
<keyword evidence="5" id="KW-1185">Reference proteome</keyword>
<dbReference type="VEuPathDB" id="ToxoDB:EBH_0031910"/>